<evidence type="ECO:0000256" key="3">
    <source>
        <dbReference type="ARBA" id="ARBA00022989"/>
    </source>
</evidence>
<keyword evidence="2 7" id="KW-0812">Transmembrane</keyword>
<evidence type="ECO:0000256" key="5">
    <source>
        <dbReference type="ARBA" id="ARBA00038359"/>
    </source>
</evidence>
<dbReference type="AlphaFoldDB" id="A0AA39UXQ5"/>
<dbReference type="Pfam" id="PF20684">
    <property type="entry name" value="Fung_rhodopsin"/>
    <property type="match status" value="1"/>
</dbReference>
<proteinExistence type="inferred from homology"/>
<feature type="transmembrane region" description="Helical" evidence="7">
    <location>
        <begin position="48"/>
        <end position="70"/>
    </location>
</feature>
<feature type="transmembrane region" description="Helical" evidence="7">
    <location>
        <begin position="182"/>
        <end position="205"/>
    </location>
</feature>
<feature type="transmembrane region" description="Helical" evidence="7">
    <location>
        <begin position="137"/>
        <end position="162"/>
    </location>
</feature>
<comment type="caution">
    <text evidence="9">The sequence shown here is derived from an EMBL/GenBank/DDBJ whole genome shotgun (WGS) entry which is preliminary data.</text>
</comment>
<organism evidence="9 10">
    <name type="scientific">Cladonia borealis</name>
    <dbReference type="NCBI Taxonomy" id="184061"/>
    <lineage>
        <taxon>Eukaryota</taxon>
        <taxon>Fungi</taxon>
        <taxon>Dikarya</taxon>
        <taxon>Ascomycota</taxon>
        <taxon>Pezizomycotina</taxon>
        <taxon>Lecanoromycetes</taxon>
        <taxon>OSLEUM clade</taxon>
        <taxon>Lecanoromycetidae</taxon>
        <taxon>Lecanorales</taxon>
        <taxon>Lecanorineae</taxon>
        <taxon>Cladoniaceae</taxon>
        <taxon>Cladonia</taxon>
    </lineage>
</organism>
<feature type="transmembrane region" description="Helical" evidence="7">
    <location>
        <begin position="255"/>
        <end position="277"/>
    </location>
</feature>
<accession>A0AA39UXQ5</accession>
<evidence type="ECO:0000313" key="9">
    <source>
        <dbReference type="EMBL" id="KAK0507627.1"/>
    </source>
</evidence>
<comment type="similarity">
    <text evidence="5">Belongs to the SAT4 family.</text>
</comment>
<feature type="compositionally biased region" description="Polar residues" evidence="6">
    <location>
        <begin position="341"/>
        <end position="351"/>
    </location>
</feature>
<keyword evidence="10" id="KW-1185">Reference proteome</keyword>
<protein>
    <recommendedName>
        <fullName evidence="8">Rhodopsin domain-containing protein</fullName>
    </recommendedName>
</protein>
<dbReference type="PANTHER" id="PTHR33048">
    <property type="entry name" value="PTH11-LIKE INTEGRAL MEMBRANE PROTEIN (AFU_ORTHOLOGUE AFUA_5G11245)"/>
    <property type="match status" value="1"/>
</dbReference>
<feature type="transmembrane region" description="Helical" evidence="7">
    <location>
        <begin position="15"/>
        <end position="36"/>
    </location>
</feature>
<evidence type="ECO:0000256" key="6">
    <source>
        <dbReference type="SAM" id="MobiDB-lite"/>
    </source>
</evidence>
<feature type="transmembrane region" description="Helical" evidence="7">
    <location>
        <begin position="217"/>
        <end position="235"/>
    </location>
</feature>
<dbReference type="PANTHER" id="PTHR33048:SF57">
    <property type="entry name" value="INTEGRAL MEMBRANE PROTEIN-RELATED"/>
    <property type="match status" value="1"/>
</dbReference>
<comment type="subcellular location">
    <subcellularLocation>
        <location evidence="1">Membrane</location>
        <topology evidence="1">Multi-pass membrane protein</topology>
    </subcellularLocation>
</comment>
<feature type="domain" description="Rhodopsin" evidence="8">
    <location>
        <begin position="32"/>
        <end position="279"/>
    </location>
</feature>
<keyword evidence="3 7" id="KW-1133">Transmembrane helix</keyword>
<dbReference type="InterPro" id="IPR049326">
    <property type="entry name" value="Rhodopsin_dom_fungi"/>
</dbReference>
<name>A0AA39UXQ5_9LECA</name>
<dbReference type="Proteomes" id="UP001166286">
    <property type="component" value="Unassembled WGS sequence"/>
</dbReference>
<evidence type="ECO:0000256" key="4">
    <source>
        <dbReference type="ARBA" id="ARBA00023136"/>
    </source>
</evidence>
<dbReference type="GO" id="GO:0016020">
    <property type="term" value="C:membrane"/>
    <property type="evidence" value="ECO:0007669"/>
    <property type="project" value="UniProtKB-SubCell"/>
</dbReference>
<sequence>MTQSNTGISGPGRTFIAINIVFILLVSVVVAARFWSRNLKKTLYGWDDWTILAALIVYYGQGAFNFWVVVKGGLGYHAIQVTKPELENTFLQLTVSQFLYAVNFVLIRFSICFLLLRLFPQRWLVNTVSIASGLVRVAMGVNVAWGLFVIISALTVCMPFAYNWNTSIPGGHCNDSVKLNTYIVNSVWTIVYDSVMCAIPQGIVWRLQMPLATKAGLSMIFALGIFDIAISIVRITTVVNVDLTDVTYTDSSSQIWSLVEISVAIIVACLPVCRTVIERAIRLFPLPYYRKYRGTTNTTARTDSYNRSIIDDGAPSRLRGYLPDAYRRFDEESDAMELTTNVRPPSTTTHSEFPRNSIGSLTDTSGRPVKLDHATDAKKATGKSTVAAELREQDGVGSSNAIAVQHDITVTYGS</sequence>
<gene>
    <name evidence="9" type="ORF">JMJ35_010150</name>
</gene>
<dbReference type="EMBL" id="JAFEKC020000023">
    <property type="protein sequence ID" value="KAK0507627.1"/>
    <property type="molecule type" value="Genomic_DNA"/>
</dbReference>
<keyword evidence="4 7" id="KW-0472">Membrane</keyword>
<feature type="compositionally biased region" description="Basic and acidic residues" evidence="6">
    <location>
        <begin position="369"/>
        <end position="379"/>
    </location>
</feature>
<evidence type="ECO:0000313" key="10">
    <source>
        <dbReference type="Proteomes" id="UP001166286"/>
    </source>
</evidence>
<feature type="region of interest" description="Disordered" evidence="6">
    <location>
        <begin position="341"/>
        <end position="384"/>
    </location>
</feature>
<evidence type="ECO:0000259" key="8">
    <source>
        <dbReference type="Pfam" id="PF20684"/>
    </source>
</evidence>
<evidence type="ECO:0000256" key="1">
    <source>
        <dbReference type="ARBA" id="ARBA00004141"/>
    </source>
</evidence>
<evidence type="ECO:0000256" key="2">
    <source>
        <dbReference type="ARBA" id="ARBA00022692"/>
    </source>
</evidence>
<evidence type="ECO:0000256" key="7">
    <source>
        <dbReference type="SAM" id="Phobius"/>
    </source>
</evidence>
<dbReference type="InterPro" id="IPR052337">
    <property type="entry name" value="SAT4-like"/>
</dbReference>
<reference evidence="9" key="1">
    <citation type="submission" date="2023-03" db="EMBL/GenBank/DDBJ databases">
        <title>Complete genome of Cladonia borealis.</title>
        <authorList>
            <person name="Park H."/>
        </authorList>
    </citation>
    <scope>NUCLEOTIDE SEQUENCE</scope>
    <source>
        <strain evidence="9">ANT050790</strain>
    </source>
</reference>
<feature type="transmembrane region" description="Helical" evidence="7">
    <location>
        <begin position="90"/>
        <end position="116"/>
    </location>
</feature>